<organism evidence="1">
    <name type="scientific">Solanum chilense</name>
    <name type="common">Tomato</name>
    <name type="synonym">Lycopersicon chilense</name>
    <dbReference type="NCBI Taxonomy" id="4083"/>
    <lineage>
        <taxon>Eukaryota</taxon>
        <taxon>Viridiplantae</taxon>
        <taxon>Streptophyta</taxon>
        <taxon>Embryophyta</taxon>
        <taxon>Tracheophyta</taxon>
        <taxon>Spermatophyta</taxon>
        <taxon>Magnoliopsida</taxon>
        <taxon>eudicotyledons</taxon>
        <taxon>Gunneridae</taxon>
        <taxon>Pentapetalae</taxon>
        <taxon>asterids</taxon>
        <taxon>lamiids</taxon>
        <taxon>Solanales</taxon>
        <taxon>Solanaceae</taxon>
        <taxon>Solanoideae</taxon>
        <taxon>Solaneae</taxon>
        <taxon>Solanum</taxon>
        <taxon>Solanum subgen. Lycopersicon</taxon>
    </lineage>
</organism>
<protein>
    <recommendedName>
        <fullName evidence="2">Reverse transcriptase zinc-binding domain-containing protein</fullName>
    </recommendedName>
</protein>
<proteinExistence type="predicted"/>
<sequence length="131" mass="15645">MVKQIYDYLRGEQAKPEWKCLLFKNAMFLQCQYAEEVWERVLTWAGFCNNKPRNWTQFMIWSIQKGKGKTIQAQLFKMLLAESVYAIWNERNKRIFEDKKCVIDEVVKKIAYTTIVRSSSNISNIISHRKI</sequence>
<evidence type="ECO:0008006" key="2">
    <source>
        <dbReference type="Google" id="ProtNLM"/>
    </source>
</evidence>
<evidence type="ECO:0000313" key="1">
    <source>
        <dbReference type="EMBL" id="TMX05017.1"/>
    </source>
</evidence>
<name>A0A6N2CBD5_SOLCI</name>
<gene>
    <name evidence="1" type="ORF">EJD97_003533</name>
</gene>
<comment type="caution">
    <text evidence="1">The sequence shown here is derived from an EMBL/GenBank/DDBJ whole genome shotgun (WGS) entry which is preliminary data.</text>
</comment>
<dbReference type="AlphaFoldDB" id="A0A6N2CBD5"/>
<reference evidence="1" key="1">
    <citation type="submission" date="2019-05" db="EMBL/GenBank/DDBJ databases">
        <title>The de novo reference genome and transcriptome assemblies of the wild tomato species Solanum chilense.</title>
        <authorList>
            <person name="Stam R."/>
            <person name="Nosenko T."/>
            <person name="Hoerger A.C."/>
            <person name="Stephan W."/>
            <person name="Seidel M.A."/>
            <person name="Kuhn J.M.M."/>
            <person name="Haberer G."/>
            <person name="Tellier A."/>
        </authorList>
    </citation>
    <scope>NUCLEOTIDE SEQUENCE</scope>
    <source>
        <tissue evidence="1">Mature leaves</tissue>
    </source>
</reference>
<dbReference type="EMBL" id="RXGB01000148">
    <property type="protein sequence ID" value="TMX05017.1"/>
    <property type="molecule type" value="Genomic_DNA"/>
</dbReference>
<accession>A0A6N2CBD5</accession>